<dbReference type="RefSeq" id="WP_137337945.1">
    <property type="nucleotide sequence ID" value="NZ_BSQH01000001.1"/>
</dbReference>
<comment type="caution">
    <text evidence="5">The sequence shown here is derived from an EMBL/GenBank/DDBJ whole genome shotgun (WGS) entry which is preliminary data.</text>
</comment>
<evidence type="ECO:0000256" key="2">
    <source>
        <dbReference type="ARBA" id="ARBA00022741"/>
    </source>
</evidence>
<dbReference type="OrthoDB" id="9801987at2"/>
<evidence type="ECO:0000256" key="3">
    <source>
        <dbReference type="ARBA" id="ARBA00022840"/>
    </source>
</evidence>
<reference evidence="5 6" key="1">
    <citation type="submission" date="2019-05" db="EMBL/GenBank/DDBJ databases">
        <title>Dyadobacter AR-3-8 sp. nov., isolated from arctic soil.</title>
        <authorList>
            <person name="Chaudhary D.K."/>
        </authorList>
    </citation>
    <scope>NUCLEOTIDE SEQUENCE [LARGE SCALE GENOMIC DNA]</scope>
    <source>
        <strain evidence="5 6">AR-3-8</strain>
    </source>
</reference>
<dbReference type="SUPFAM" id="SSF52540">
    <property type="entry name" value="P-loop containing nucleoside triphosphate hydrolases"/>
    <property type="match status" value="1"/>
</dbReference>
<evidence type="ECO:0000256" key="1">
    <source>
        <dbReference type="ARBA" id="ARBA00022448"/>
    </source>
</evidence>
<dbReference type="InterPro" id="IPR027417">
    <property type="entry name" value="P-loop_NTPase"/>
</dbReference>
<dbReference type="GO" id="GO:0005524">
    <property type="term" value="F:ATP binding"/>
    <property type="evidence" value="ECO:0007669"/>
    <property type="project" value="UniProtKB-KW"/>
</dbReference>
<sequence length="218" mass="24648">MDILEADSIWLEYNGRKVLQSIYLKVVTGKVTGLLGRNGTGKTSLLRMIFGILRGQNQSVRINGNYISHPYLEKNLLRYLPQAPFAPPGLTVEKLCSLYSVSFLEMISHFPFLKNNKKEKLWNLSGGNIRLVETLLILLSPVSFVLLDEPFTHLDPVIIEQLLVVIHEQKSKKGIILSDHFYRHVLTASDNVYLIVPGGRSVLLKDPQENLKSFGYIS</sequence>
<dbReference type="Gene3D" id="3.40.50.300">
    <property type="entry name" value="P-loop containing nucleotide triphosphate hydrolases"/>
    <property type="match status" value="1"/>
</dbReference>
<evidence type="ECO:0000259" key="4">
    <source>
        <dbReference type="PROSITE" id="PS50893"/>
    </source>
</evidence>
<keyword evidence="2" id="KW-0547">Nucleotide-binding</keyword>
<proteinExistence type="predicted"/>
<accession>A0A4U6DB20</accession>
<dbReference type="PANTHER" id="PTHR42939:SF1">
    <property type="entry name" value="ABC TRANSPORTER ATP-BINDING PROTEIN ALBC-RELATED"/>
    <property type="match status" value="1"/>
</dbReference>
<dbReference type="GO" id="GO:0016887">
    <property type="term" value="F:ATP hydrolysis activity"/>
    <property type="evidence" value="ECO:0007669"/>
    <property type="project" value="InterPro"/>
</dbReference>
<name>A0A4U6DB20_9BACT</name>
<dbReference type="InterPro" id="IPR003439">
    <property type="entry name" value="ABC_transporter-like_ATP-bd"/>
</dbReference>
<keyword evidence="1" id="KW-0813">Transport</keyword>
<protein>
    <submittedName>
        <fullName evidence="5">ATP-binding cassette domain-containing protein</fullName>
    </submittedName>
</protein>
<dbReference type="PROSITE" id="PS50893">
    <property type="entry name" value="ABC_TRANSPORTER_2"/>
    <property type="match status" value="1"/>
</dbReference>
<dbReference type="Proteomes" id="UP000304900">
    <property type="component" value="Unassembled WGS sequence"/>
</dbReference>
<dbReference type="InterPro" id="IPR003593">
    <property type="entry name" value="AAA+_ATPase"/>
</dbReference>
<dbReference type="PANTHER" id="PTHR42939">
    <property type="entry name" value="ABC TRANSPORTER ATP-BINDING PROTEIN ALBC-RELATED"/>
    <property type="match status" value="1"/>
</dbReference>
<evidence type="ECO:0000313" key="6">
    <source>
        <dbReference type="Proteomes" id="UP000304900"/>
    </source>
</evidence>
<gene>
    <name evidence="5" type="ORF">FDK13_00085</name>
</gene>
<keyword evidence="6" id="KW-1185">Reference proteome</keyword>
<dbReference type="AlphaFoldDB" id="A0A4U6DB20"/>
<dbReference type="EMBL" id="SZVO01000001">
    <property type="protein sequence ID" value="TKT93651.1"/>
    <property type="molecule type" value="Genomic_DNA"/>
</dbReference>
<dbReference type="Pfam" id="PF00005">
    <property type="entry name" value="ABC_tran"/>
    <property type="match status" value="1"/>
</dbReference>
<keyword evidence="3 5" id="KW-0067">ATP-binding</keyword>
<organism evidence="5 6">
    <name type="scientific">Dyadobacter frigoris</name>
    <dbReference type="NCBI Taxonomy" id="2576211"/>
    <lineage>
        <taxon>Bacteria</taxon>
        <taxon>Pseudomonadati</taxon>
        <taxon>Bacteroidota</taxon>
        <taxon>Cytophagia</taxon>
        <taxon>Cytophagales</taxon>
        <taxon>Spirosomataceae</taxon>
        <taxon>Dyadobacter</taxon>
    </lineage>
</organism>
<dbReference type="InterPro" id="IPR051782">
    <property type="entry name" value="ABC_Transporter_VariousFunc"/>
</dbReference>
<evidence type="ECO:0000313" key="5">
    <source>
        <dbReference type="EMBL" id="TKT93651.1"/>
    </source>
</evidence>
<dbReference type="SMART" id="SM00382">
    <property type="entry name" value="AAA"/>
    <property type="match status" value="1"/>
</dbReference>
<feature type="domain" description="ABC transporter" evidence="4">
    <location>
        <begin position="4"/>
        <end position="217"/>
    </location>
</feature>